<dbReference type="SMART" id="SM00530">
    <property type="entry name" value="HTH_XRE"/>
    <property type="match status" value="1"/>
</dbReference>
<dbReference type="SUPFAM" id="SSF47413">
    <property type="entry name" value="lambda repressor-like DNA-binding domains"/>
    <property type="match status" value="1"/>
</dbReference>
<feature type="domain" description="HTH cro/C1-type" evidence="1">
    <location>
        <begin position="20"/>
        <end position="74"/>
    </location>
</feature>
<reference evidence="2 3" key="1">
    <citation type="submission" date="2024-06" db="EMBL/GenBank/DDBJ databases">
        <title>Genomic Encyclopedia of Type Strains, Phase IV (KMG-IV): sequencing the most valuable type-strain genomes for metagenomic binning, comparative biology and taxonomic classification.</title>
        <authorList>
            <person name="Goeker M."/>
        </authorList>
    </citation>
    <scope>NUCLEOTIDE SEQUENCE [LARGE SCALE GENOMIC DNA]</scope>
    <source>
        <strain evidence="2 3">DSM 17809</strain>
    </source>
</reference>
<dbReference type="PROSITE" id="PS50943">
    <property type="entry name" value="HTH_CROC1"/>
    <property type="match status" value="1"/>
</dbReference>
<proteinExistence type="predicted"/>
<gene>
    <name evidence="2" type="ORF">ABID41_001578</name>
</gene>
<dbReference type="CDD" id="cd00093">
    <property type="entry name" value="HTH_XRE"/>
    <property type="match status" value="1"/>
</dbReference>
<evidence type="ECO:0000259" key="1">
    <source>
        <dbReference type="PROSITE" id="PS50943"/>
    </source>
</evidence>
<dbReference type="EMBL" id="JBEPLU010000001">
    <property type="protein sequence ID" value="MET3526483.1"/>
    <property type="molecule type" value="Genomic_DNA"/>
</dbReference>
<evidence type="ECO:0000313" key="2">
    <source>
        <dbReference type="EMBL" id="MET3526483.1"/>
    </source>
</evidence>
<organism evidence="2 3">
    <name type="scientific">Phenylobacterium koreense</name>
    <dbReference type="NCBI Taxonomy" id="266125"/>
    <lineage>
        <taxon>Bacteria</taxon>
        <taxon>Pseudomonadati</taxon>
        <taxon>Pseudomonadota</taxon>
        <taxon>Alphaproteobacteria</taxon>
        <taxon>Caulobacterales</taxon>
        <taxon>Caulobacteraceae</taxon>
        <taxon>Phenylobacterium</taxon>
    </lineage>
</organism>
<dbReference type="Pfam" id="PF01381">
    <property type="entry name" value="HTH_3"/>
    <property type="match status" value="1"/>
</dbReference>
<dbReference type="InterPro" id="IPR010982">
    <property type="entry name" value="Lambda_DNA-bd_dom_sf"/>
</dbReference>
<name>A0ABV2EHH2_9CAUL</name>
<dbReference type="Gene3D" id="1.10.260.40">
    <property type="entry name" value="lambda repressor-like DNA-binding domains"/>
    <property type="match status" value="1"/>
</dbReference>
<protein>
    <submittedName>
        <fullName evidence="2">Transcriptional regulator with XRE-family HTH domain</fullName>
    </submittedName>
</protein>
<dbReference type="InterPro" id="IPR001387">
    <property type="entry name" value="Cro/C1-type_HTH"/>
</dbReference>
<dbReference type="Proteomes" id="UP001549110">
    <property type="component" value="Unassembled WGS sequence"/>
</dbReference>
<accession>A0ABV2EHH2</accession>
<sequence length="138" mass="15088">MVRRRREGPDHVDILVGQRIRALRRELRLSLEGLAAGLGITHQQMQKYETGGNRITIGMLYQIAVALRVPVESLWDTVPPADEIATLEPPKRSNVTSFLASPDAGKMAIAYAKLPTAVQRRLADLAGTLADHGDGLPE</sequence>
<comment type="caution">
    <text evidence="2">The sequence shown here is derived from an EMBL/GenBank/DDBJ whole genome shotgun (WGS) entry which is preliminary data.</text>
</comment>
<keyword evidence="3" id="KW-1185">Reference proteome</keyword>
<evidence type="ECO:0000313" key="3">
    <source>
        <dbReference type="Proteomes" id="UP001549110"/>
    </source>
</evidence>